<dbReference type="InterPro" id="IPR007304">
    <property type="entry name" value="TAP46-like"/>
</dbReference>
<dbReference type="Pfam" id="PF07893">
    <property type="entry name" value="DUF1668"/>
    <property type="match status" value="1"/>
</dbReference>
<dbReference type="GO" id="GO:0005829">
    <property type="term" value="C:cytosol"/>
    <property type="evidence" value="ECO:0007669"/>
    <property type="project" value="TreeGrafter"/>
</dbReference>
<dbReference type="GO" id="GO:0051721">
    <property type="term" value="F:protein phosphatase 2A binding"/>
    <property type="evidence" value="ECO:0007669"/>
    <property type="project" value="TreeGrafter"/>
</dbReference>
<dbReference type="PANTHER" id="PTHR10933:SF9">
    <property type="entry name" value="IMMUNOGLOBULIN-BINDING PROTEIN 1"/>
    <property type="match status" value="1"/>
</dbReference>
<protein>
    <submittedName>
        <fullName evidence="2">PP2A regulatory subunit TAP46</fullName>
    </submittedName>
</protein>
<gene>
    <name evidence="2" type="ORF">BAE44_0000855</name>
</gene>
<accession>A0A1E5WL26</accession>
<keyword evidence="3" id="KW-1185">Reference proteome</keyword>
<dbReference type="PANTHER" id="PTHR10933">
    <property type="entry name" value="IMMUNOGLOBULIN-BINDING PROTEIN 1"/>
    <property type="match status" value="1"/>
</dbReference>
<reference evidence="2 3" key="1">
    <citation type="submission" date="2016-09" db="EMBL/GenBank/DDBJ databases">
        <title>The draft genome of Dichanthelium oligosanthes: A C3 panicoid grass species.</title>
        <authorList>
            <person name="Studer A.J."/>
            <person name="Schnable J.C."/>
            <person name="Brutnell T.P."/>
        </authorList>
    </citation>
    <scope>NUCLEOTIDE SEQUENCE [LARGE SCALE GENOMIC DNA]</scope>
    <source>
        <strain evidence="3">cv. Kellogg 1175</strain>
        <tissue evidence="2">Leaf</tissue>
    </source>
</reference>
<sequence length="679" mass="75506">MAEVEEVGNRMQSQMRLHPESDDDDADLPLPALFDRASRLHGLASSSALDQEGIRKGVELLRRCDEMVSKLGLFSPNETKEDVSTANLKYLLVPYYLGEMTEKIAQEDRIPILKSSQDHLKEFIALCEVLELIPEDELELSRQRQPDTMANRRAQKVRPKAAVLSAPVEAGEEDALEDDGEEEREAWLATISLALCKAFDLLDMLKKEEEMLLAVKERQEKDGNAFAREMLDERTKKAEAWHHNAANRAPYSKPADPITCATFAQDVIEGRASVSQAHEHKHQPLIFGPASLVGGGLTSERERMAAQVFQPGYSLCIWCCGLYSLRHMDVSELFYPSTAQALEAEARAETEKQNISKKIATLGRLPRPSIHYQPFTPAVNRYSSTSAFALFGDRNNIKILCWDAAGNTSVYDAASHSLTAMPELNSPKGYSCVAAPISIPGAAAAHHAMSDDDHTNCLYMMDMNPGRSCSFEVLAYDPVEHWCWDPLPPPPFLEDPEYEAPLGAPFAVVGGGTRICVSTTTATYCFDTVTDAWNKVGDWVLPFRAEYVPELGLCLGLASDDGGPYDLCTLDDLSTDAGSSPPTVCHIGEEFELPENWWEVTSDLVSLGSRRFCIVSSFMVDNDEYDWVPVTVFTGVEVLPGERGLRMVKHKSECFIAFFRFVLRGHRSTFTHAFISREE</sequence>
<dbReference type="InterPro" id="IPR038511">
    <property type="entry name" value="TAP42/TAP46-like_sf"/>
</dbReference>
<dbReference type="Gene3D" id="2.120.10.80">
    <property type="entry name" value="Kelch-type beta propeller"/>
    <property type="match status" value="1"/>
</dbReference>
<dbReference type="EMBL" id="LWDX02002926">
    <property type="protein sequence ID" value="OEL38125.1"/>
    <property type="molecule type" value="Genomic_DNA"/>
</dbReference>
<dbReference type="Pfam" id="PF04177">
    <property type="entry name" value="TAP42"/>
    <property type="match status" value="1"/>
</dbReference>
<evidence type="ECO:0000256" key="1">
    <source>
        <dbReference type="SAM" id="MobiDB-lite"/>
    </source>
</evidence>
<dbReference type="STRING" id="888268.A0A1E5WL26"/>
<organism evidence="2 3">
    <name type="scientific">Dichanthelium oligosanthes</name>
    <dbReference type="NCBI Taxonomy" id="888268"/>
    <lineage>
        <taxon>Eukaryota</taxon>
        <taxon>Viridiplantae</taxon>
        <taxon>Streptophyta</taxon>
        <taxon>Embryophyta</taxon>
        <taxon>Tracheophyta</taxon>
        <taxon>Spermatophyta</taxon>
        <taxon>Magnoliopsida</taxon>
        <taxon>Liliopsida</taxon>
        <taxon>Poales</taxon>
        <taxon>Poaceae</taxon>
        <taxon>PACMAD clade</taxon>
        <taxon>Panicoideae</taxon>
        <taxon>Panicodae</taxon>
        <taxon>Paniceae</taxon>
        <taxon>Dichantheliinae</taxon>
        <taxon>Dichanthelium</taxon>
    </lineage>
</organism>
<dbReference type="AlphaFoldDB" id="A0A1E5WL26"/>
<proteinExistence type="predicted"/>
<evidence type="ECO:0000313" key="3">
    <source>
        <dbReference type="Proteomes" id="UP000095767"/>
    </source>
</evidence>
<dbReference type="GO" id="GO:0035303">
    <property type="term" value="P:regulation of dephosphorylation"/>
    <property type="evidence" value="ECO:0007669"/>
    <property type="project" value="TreeGrafter"/>
</dbReference>
<dbReference type="SUPFAM" id="SSF117281">
    <property type="entry name" value="Kelch motif"/>
    <property type="match status" value="1"/>
</dbReference>
<dbReference type="GO" id="GO:0009966">
    <property type="term" value="P:regulation of signal transduction"/>
    <property type="evidence" value="ECO:0007669"/>
    <property type="project" value="InterPro"/>
</dbReference>
<feature type="region of interest" description="Disordered" evidence="1">
    <location>
        <begin position="1"/>
        <end position="26"/>
    </location>
</feature>
<dbReference type="InterPro" id="IPR015915">
    <property type="entry name" value="Kelch-typ_b-propeller"/>
</dbReference>
<name>A0A1E5WL26_9POAL</name>
<comment type="caution">
    <text evidence="2">The sequence shown here is derived from an EMBL/GenBank/DDBJ whole genome shotgun (WGS) entry which is preliminary data.</text>
</comment>
<dbReference type="InterPro" id="IPR012871">
    <property type="entry name" value="DUF1668_ORYSA"/>
</dbReference>
<dbReference type="OrthoDB" id="10261753at2759"/>
<evidence type="ECO:0000313" key="2">
    <source>
        <dbReference type="EMBL" id="OEL38125.1"/>
    </source>
</evidence>
<dbReference type="Proteomes" id="UP000095767">
    <property type="component" value="Unassembled WGS sequence"/>
</dbReference>
<dbReference type="Gene3D" id="1.25.40.540">
    <property type="entry name" value="TAP42-like family"/>
    <property type="match status" value="1"/>
</dbReference>